<reference evidence="5 6" key="1">
    <citation type="submission" date="2018-12" db="EMBL/GenBank/DDBJ databases">
        <title>Draft genome sequence of Xylaria grammica IHI A82.</title>
        <authorList>
            <person name="Buettner E."/>
            <person name="Kellner H."/>
        </authorList>
    </citation>
    <scope>NUCLEOTIDE SEQUENCE [LARGE SCALE GENOMIC DNA]</scope>
    <source>
        <strain evidence="5 6">IHI A82</strain>
    </source>
</reference>
<organism evidence="5 6">
    <name type="scientific">Xylaria grammica</name>
    <dbReference type="NCBI Taxonomy" id="363999"/>
    <lineage>
        <taxon>Eukaryota</taxon>
        <taxon>Fungi</taxon>
        <taxon>Dikarya</taxon>
        <taxon>Ascomycota</taxon>
        <taxon>Pezizomycotina</taxon>
        <taxon>Sordariomycetes</taxon>
        <taxon>Xylariomycetidae</taxon>
        <taxon>Xylariales</taxon>
        <taxon>Xylariaceae</taxon>
        <taxon>Xylaria</taxon>
    </lineage>
</organism>
<proteinExistence type="inferred from homology"/>
<feature type="compositionally biased region" description="Polar residues" evidence="3">
    <location>
        <begin position="271"/>
        <end position="292"/>
    </location>
</feature>
<evidence type="ECO:0000313" key="6">
    <source>
        <dbReference type="Proteomes" id="UP000286045"/>
    </source>
</evidence>
<evidence type="ECO:0000256" key="1">
    <source>
        <dbReference type="ARBA" id="ARBA00006502"/>
    </source>
</evidence>
<evidence type="ECO:0000313" key="5">
    <source>
        <dbReference type="EMBL" id="RWA11228.1"/>
    </source>
</evidence>
<dbReference type="STRING" id="363999.A0A439D9Z7"/>
<feature type="compositionally biased region" description="Basic and acidic residues" evidence="3">
    <location>
        <begin position="27"/>
        <end position="38"/>
    </location>
</feature>
<keyword evidence="6" id="KW-1185">Reference proteome</keyword>
<feature type="compositionally biased region" description="Basic and acidic residues" evidence="3">
    <location>
        <begin position="142"/>
        <end position="158"/>
    </location>
</feature>
<feature type="compositionally biased region" description="Polar residues" evidence="3">
    <location>
        <begin position="126"/>
        <end position="141"/>
    </location>
</feature>
<dbReference type="PANTHER" id="PTHR22175:SF0">
    <property type="entry name" value="SMALL ACIDIC PROTEIN"/>
    <property type="match status" value="1"/>
</dbReference>
<feature type="region of interest" description="Disordered" evidence="3">
    <location>
        <begin position="27"/>
        <end position="298"/>
    </location>
</feature>
<feature type="compositionally biased region" description="Acidic residues" evidence="3">
    <location>
        <begin position="212"/>
        <end position="224"/>
    </location>
</feature>
<protein>
    <recommendedName>
        <fullName evidence="2">Small acidic protein</fullName>
    </recommendedName>
</protein>
<feature type="compositionally biased region" description="Basic residues" evidence="3">
    <location>
        <begin position="184"/>
        <end position="197"/>
    </location>
</feature>
<sequence length="361" mass="40993">MDGEGPRQQLDVAKFKDQRLIRAELRKEKRNAKSEAKQARKQNVQQAAEWTPELRAMDKQEKRRKGMHPRADKLEAQALKLRAEAQKARARADIVDRQKEDEDSKKNKLKEIKQMAEDSEIEDRISVSTPLTTDGRFTNTPSEEKQRREDAKLQDKALDQIMEQELGPSITASGRHLETEAERKRKKKEEKRAKKRKREVEVHEVEAPMDSTDADAEANAEDGVEAPRKRKKKRKLEKSSDDENGAEATPVKKDKKKKKKNKKEQQRNDDTSTPTPTINSEANPNSGDQWNVSALEGDSKRKQKFLRLLGAGKSNGIANGGTTLTSSKADIARMQSDLERQFDVGMKMKKEGHSHRKGLGA</sequence>
<dbReference type="Pfam" id="PF15477">
    <property type="entry name" value="SMAP"/>
    <property type="match status" value="1"/>
</dbReference>
<name>A0A439D9Z7_9PEZI</name>
<dbReference type="PANTHER" id="PTHR22175">
    <property type="entry name" value="SMALL ACIDIC PROTEIN-RELATED"/>
    <property type="match status" value="1"/>
</dbReference>
<evidence type="ECO:0000256" key="2">
    <source>
        <dbReference type="ARBA" id="ARBA00016161"/>
    </source>
</evidence>
<comment type="caution">
    <text evidence="5">The sequence shown here is derived from an EMBL/GenBank/DDBJ whole genome shotgun (WGS) entry which is preliminary data.</text>
</comment>
<comment type="similarity">
    <text evidence="1">Belongs to the SMAP family.</text>
</comment>
<dbReference type="InterPro" id="IPR026714">
    <property type="entry name" value="SMAP"/>
</dbReference>
<accession>A0A439D9Z7</accession>
<evidence type="ECO:0000256" key="3">
    <source>
        <dbReference type="SAM" id="MobiDB-lite"/>
    </source>
</evidence>
<feature type="domain" description="Small acidic protein-like" evidence="4">
    <location>
        <begin position="290"/>
        <end position="360"/>
    </location>
</feature>
<dbReference type="InterPro" id="IPR028124">
    <property type="entry name" value="SMAP_dom"/>
</dbReference>
<evidence type="ECO:0000259" key="4">
    <source>
        <dbReference type="Pfam" id="PF15477"/>
    </source>
</evidence>
<feature type="compositionally biased region" description="Basic residues" evidence="3">
    <location>
        <begin position="253"/>
        <end position="262"/>
    </location>
</feature>
<gene>
    <name evidence="5" type="ORF">EKO27_g3868</name>
</gene>
<dbReference type="AlphaFoldDB" id="A0A439D9Z7"/>
<feature type="compositionally biased region" description="Basic and acidic residues" evidence="3">
    <location>
        <begin position="69"/>
        <end position="116"/>
    </location>
</feature>
<dbReference type="EMBL" id="RYZI01000086">
    <property type="protein sequence ID" value="RWA11228.1"/>
    <property type="molecule type" value="Genomic_DNA"/>
</dbReference>
<dbReference type="Proteomes" id="UP000286045">
    <property type="component" value="Unassembled WGS sequence"/>
</dbReference>